<name>A0A2S9QSF1_9MICO</name>
<evidence type="ECO:0000313" key="2">
    <source>
        <dbReference type="EMBL" id="PRI12520.1"/>
    </source>
</evidence>
<dbReference type="Gene3D" id="6.10.180.30">
    <property type="match status" value="1"/>
</dbReference>
<comment type="caution">
    <text evidence="2">The sequence shown here is derived from an EMBL/GenBank/DDBJ whole genome shotgun (WGS) entry which is preliminary data.</text>
</comment>
<evidence type="ECO:0000256" key="1">
    <source>
        <dbReference type="SAM" id="MobiDB-lite"/>
    </source>
</evidence>
<protein>
    <submittedName>
        <fullName evidence="2">Uncharacterized protein</fullName>
    </submittedName>
</protein>
<gene>
    <name evidence="2" type="ORF">B4915_00990</name>
</gene>
<sequence>MNYYADEDQQGRIRAAYYAGRDTYGWQTLTDMQNQIIMQHVEQLEREFNGGVPFEPVHPGSISRGRPLE</sequence>
<accession>A0A2S9QSF1</accession>
<organism evidence="2 3">
    <name type="scientific">Leucobacter massiliensis</name>
    <dbReference type="NCBI Taxonomy" id="1686285"/>
    <lineage>
        <taxon>Bacteria</taxon>
        <taxon>Bacillati</taxon>
        <taxon>Actinomycetota</taxon>
        <taxon>Actinomycetes</taxon>
        <taxon>Micrococcales</taxon>
        <taxon>Microbacteriaceae</taxon>
        <taxon>Leucobacter</taxon>
    </lineage>
</organism>
<feature type="region of interest" description="Disordered" evidence="1">
    <location>
        <begin position="50"/>
        <end position="69"/>
    </location>
</feature>
<keyword evidence="3" id="KW-1185">Reference proteome</keyword>
<dbReference type="EMBL" id="MWZD01000011">
    <property type="protein sequence ID" value="PRI12520.1"/>
    <property type="molecule type" value="Genomic_DNA"/>
</dbReference>
<evidence type="ECO:0000313" key="3">
    <source>
        <dbReference type="Proteomes" id="UP000238650"/>
    </source>
</evidence>
<reference evidence="2 3" key="1">
    <citation type="journal article" date="2017" name="New Microbes New Infect">
        <title>Genome sequence of 'Leucobacter massiliensis' sp. nov. isolated from human pharynx after travel to the 2014 Hajj.</title>
        <authorList>
            <person name="Leangapichart T."/>
            <person name="Gautret P."/>
            <person name="Nguyen T.T."/>
            <person name="Armstrong N."/>
            <person name="Rolain J.M."/>
        </authorList>
    </citation>
    <scope>NUCLEOTIDE SEQUENCE [LARGE SCALE GENOMIC DNA]</scope>
    <source>
        <strain evidence="2 3">122RC15</strain>
    </source>
</reference>
<dbReference type="Proteomes" id="UP000238650">
    <property type="component" value="Unassembled WGS sequence"/>
</dbReference>
<dbReference type="AlphaFoldDB" id="A0A2S9QSF1"/>
<proteinExistence type="predicted"/>